<dbReference type="GO" id="GO:0016020">
    <property type="term" value="C:membrane"/>
    <property type="evidence" value="ECO:0007669"/>
    <property type="project" value="UniProtKB-SubCell"/>
</dbReference>
<dbReference type="GO" id="GO:0008202">
    <property type="term" value="P:steroid metabolic process"/>
    <property type="evidence" value="ECO:0007669"/>
    <property type="project" value="TreeGrafter"/>
</dbReference>
<dbReference type="FunFam" id="3.30.465.10:FF:000006">
    <property type="entry name" value="Delta(24)-sterol reductase"/>
    <property type="match status" value="1"/>
</dbReference>
<feature type="domain" description="FAD-binding PCMH-type" evidence="13">
    <location>
        <begin position="43"/>
        <end position="219"/>
    </location>
</feature>
<dbReference type="STRING" id="151549.A0A4C1XF11"/>
<evidence type="ECO:0000256" key="11">
    <source>
        <dbReference type="ARBA" id="ARBA00052927"/>
    </source>
</evidence>
<evidence type="ECO:0000313" key="14">
    <source>
        <dbReference type="EMBL" id="GBP61763.1"/>
    </source>
</evidence>
<evidence type="ECO:0000256" key="12">
    <source>
        <dbReference type="SAM" id="Phobius"/>
    </source>
</evidence>
<evidence type="ECO:0000259" key="13">
    <source>
        <dbReference type="PROSITE" id="PS51387"/>
    </source>
</evidence>
<evidence type="ECO:0000256" key="5">
    <source>
        <dbReference type="ARBA" id="ARBA00022692"/>
    </source>
</evidence>
<dbReference type="GO" id="GO:0005777">
    <property type="term" value="C:peroxisome"/>
    <property type="evidence" value="ECO:0007669"/>
    <property type="project" value="UniProtKB-SubCell"/>
</dbReference>
<evidence type="ECO:0000256" key="1">
    <source>
        <dbReference type="ARBA" id="ARBA00004167"/>
    </source>
</evidence>
<evidence type="ECO:0000256" key="2">
    <source>
        <dbReference type="ARBA" id="ARBA00004275"/>
    </source>
</evidence>
<evidence type="ECO:0000256" key="4">
    <source>
        <dbReference type="ARBA" id="ARBA00012405"/>
    </source>
</evidence>
<keyword evidence="15" id="KW-1185">Reference proteome</keyword>
<evidence type="ECO:0000256" key="10">
    <source>
        <dbReference type="ARBA" id="ARBA00051033"/>
    </source>
</evidence>
<dbReference type="InterPro" id="IPR006094">
    <property type="entry name" value="Oxid_FAD_bind_N"/>
</dbReference>
<dbReference type="InterPro" id="IPR040165">
    <property type="entry name" value="Diminuto-like"/>
</dbReference>
<dbReference type="InterPro" id="IPR016166">
    <property type="entry name" value="FAD-bd_PCMH"/>
</dbReference>
<dbReference type="AlphaFoldDB" id="A0A4C1XF11"/>
<evidence type="ECO:0000256" key="6">
    <source>
        <dbReference type="ARBA" id="ARBA00022989"/>
    </source>
</evidence>
<protein>
    <recommendedName>
        <fullName evidence="4">Delta(24)-sterol reductase</fullName>
        <ecNumber evidence="4">1.3.1.72</ecNumber>
    </recommendedName>
</protein>
<dbReference type="Proteomes" id="UP000299102">
    <property type="component" value="Unassembled WGS sequence"/>
</dbReference>
<dbReference type="PANTHER" id="PTHR10801">
    <property type="entry name" value="24-DEHYDROCHOLESTEROL REDUCTASE"/>
    <property type="match status" value="1"/>
</dbReference>
<dbReference type="GO" id="GO:0071949">
    <property type="term" value="F:FAD binding"/>
    <property type="evidence" value="ECO:0007669"/>
    <property type="project" value="InterPro"/>
</dbReference>
<dbReference type="SUPFAM" id="SSF56176">
    <property type="entry name" value="FAD-binding/transporter-associated domain-like"/>
    <property type="match status" value="1"/>
</dbReference>
<evidence type="ECO:0000256" key="3">
    <source>
        <dbReference type="ARBA" id="ARBA00011738"/>
    </source>
</evidence>
<comment type="catalytic activity">
    <reaction evidence="10">
        <text>lanosterol + NADPH + H(+) = 24,25-dihydrolanosterol + NADP(+)</text>
        <dbReference type="Rhea" id="RHEA:33919"/>
        <dbReference type="ChEBI" id="CHEBI:15378"/>
        <dbReference type="ChEBI" id="CHEBI:16521"/>
        <dbReference type="ChEBI" id="CHEBI:28113"/>
        <dbReference type="ChEBI" id="CHEBI:57783"/>
        <dbReference type="ChEBI" id="CHEBI:58349"/>
    </reaction>
    <physiologicalReaction direction="left-to-right" evidence="10">
        <dbReference type="Rhea" id="RHEA:33920"/>
    </physiologicalReaction>
</comment>
<gene>
    <name evidence="14" type="ORF">EVAR_96007_1</name>
</gene>
<feature type="transmembrane region" description="Helical" evidence="12">
    <location>
        <begin position="15"/>
        <end position="34"/>
    </location>
</feature>
<dbReference type="Gene3D" id="3.30.465.10">
    <property type="match status" value="1"/>
</dbReference>
<proteinExistence type="predicted"/>
<dbReference type="EMBL" id="BGZK01000822">
    <property type="protein sequence ID" value="GBP61763.1"/>
    <property type="molecule type" value="Genomic_DNA"/>
</dbReference>
<dbReference type="InterPro" id="IPR016169">
    <property type="entry name" value="FAD-bd_PCMH_sub2"/>
</dbReference>
<keyword evidence="7" id="KW-0560">Oxidoreductase</keyword>
<sequence>MDVQTENLTEYILVHYRWILVLFLLPMSAIWKVYSIIRNYLVFKLNSAPKLHDKKVKNVQKQIKKWHAAGRGTRLCTARPTWQTMSFRQGVYKKSFTNIEVNLVDVLEVDKENMTVRCEPLVTMGQLSRTLAPLGLALAVVPELDQLTVGGLVMGTGVESSSHIHGLFQHICLEYELVLADGSVVKCSKDENVDLFYAVPWSYGTLGFLTSVVIRYVRLEYHPHANLSSLVNHFSNESLKRTPHQFIEGLLFSVDSGVVMLGDMVEEMGDDGAKAFERKLTNPVVEYIPLRDYYHRHTRSLFWELQEFLKGRSTHEEGIDGLVTKNVVSVVPELTGFDPDHGDIIPFGNNPLFRHTLGWLMPPEVSLLKLTQTEAVGRLYERCHVIQDMLVPIENMKESIEVFHQEFQVYPMWLCPFKLFNQPGQLKATTTGEWQMFVDIGVYGVPKAEGYETVPSTRRVEAFVTKKKGFQMLYADTYTTLEEFRAMFDHALYDKVRQTLPYCTEAFPEIYGKVNRSVRK</sequence>
<evidence type="ECO:0000313" key="15">
    <source>
        <dbReference type="Proteomes" id="UP000299102"/>
    </source>
</evidence>
<dbReference type="GO" id="GO:0000246">
    <property type="term" value="F:Delta24(24-1) sterol reductase activity"/>
    <property type="evidence" value="ECO:0007669"/>
    <property type="project" value="TreeGrafter"/>
</dbReference>
<accession>A0A4C1XF11</accession>
<keyword evidence="9" id="KW-0576">Peroxisome</keyword>
<comment type="catalytic activity">
    <reaction evidence="11">
        <text>5alpha-cholest-8-en-3beta-ol + NADP(+) = zymosterol + NADPH + H(+)</text>
        <dbReference type="Rhea" id="RHEA:36399"/>
        <dbReference type="ChEBI" id="CHEBI:15378"/>
        <dbReference type="ChEBI" id="CHEBI:16608"/>
        <dbReference type="ChEBI" id="CHEBI:18252"/>
        <dbReference type="ChEBI" id="CHEBI:57783"/>
        <dbReference type="ChEBI" id="CHEBI:58349"/>
        <dbReference type="EC" id="1.3.1.72"/>
    </reaction>
    <physiologicalReaction direction="right-to-left" evidence="11">
        <dbReference type="Rhea" id="RHEA:36401"/>
    </physiologicalReaction>
</comment>
<dbReference type="OrthoDB" id="415825at2759"/>
<evidence type="ECO:0000256" key="9">
    <source>
        <dbReference type="ARBA" id="ARBA00023140"/>
    </source>
</evidence>
<dbReference type="PANTHER" id="PTHR10801:SF0">
    <property type="entry name" value="DELTA(24)-STEROL REDUCTASE"/>
    <property type="match status" value="1"/>
</dbReference>
<organism evidence="14 15">
    <name type="scientific">Eumeta variegata</name>
    <name type="common">Bagworm moth</name>
    <name type="synonym">Eumeta japonica</name>
    <dbReference type="NCBI Taxonomy" id="151549"/>
    <lineage>
        <taxon>Eukaryota</taxon>
        <taxon>Metazoa</taxon>
        <taxon>Ecdysozoa</taxon>
        <taxon>Arthropoda</taxon>
        <taxon>Hexapoda</taxon>
        <taxon>Insecta</taxon>
        <taxon>Pterygota</taxon>
        <taxon>Neoptera</taxon>
        <taxon>Endopterygota</taxon>
        <taxon>Lepidoptera</taxon>
        <taxon>Glossata</taxon>
        <taxon>Ditrysia</taxon>
        <taxon>Tineoidea</taxon>
        <taxon>Psychidae</taxon>
        <taxon>Oiketicinae</taxon>
        <taxon>Eumeta</taxon>
    </lineage>
</organism>
<dbReference type="Pfam" id="PF01565">
    <property type="entry name" value="FAD_binding_4"/>
    <property type="match status" value="1"/>
</dbReference>
<comment type="caution">
    <text evidence="14">The sequence shown here is derived from an EMBL/GenBank/DDBJ whole genome shotgun (WGS) entry which is preliminary data.</text>
</comment>
<reference evidence="14 15" key="1">
    <citation type="journal article" date="2019" name="Commun. Biol.">
        <title>The bagworm genome reveals a unique fibroin gene that provides high tensile strength.</title>
        <authorList>
            <person name="Kono N."/>
            <person name="Nakamura H."/>
            <person name="Ohtoshi R."/>
            <person name="Tomita M."/>
            <person name="Numata K."/>
            <person name="Arakawa K."/>
        </authorList>
    </citation>
    <scope>NUCLEOTIDE SEQUENCE [LARGE SCALE GENOMIC DNA]</scope>
</reference>
<comment type="subcellular location">
    <subcellularLocation>
        <location evidence="1">Membrane</location>
        <topology evidence="1">Single-pass membrane protein</topology>
    </subcellularLocation>
    <subcellularLocation>
        <location evidence="2">Peroxisome</location>
    </subcellularLocation>
</comment>
<dbReference type="InterPro" id="IPR036318">
    <property type="entry name" value="FAD-bd_PCMH-like_sf"/>
</dbReference>
<keyword evidence="8 12" id="KW-0472">Membrane</keyword>
<evidence type="ECO:0000256" key="8">
    <source>
        <dbReference type="ARBA" id="ARBA00023136"/>
    </source>
</evidence>
<keyword evidence="6 12" id="KW-1133">Transmembrane helix</keyword>
<dbReference type="GO" id="GO:0050614">
    <property type="term" value="F:Delta24-sterol reductase activity"/>
    <property type="evidence" value="ECO:0007669"/>
    <property type="project" value="UniProtKB-EC"/>
</dbReference>
<comment type="subunit">
    <text evidence="3">Homodimer.</text>
</comment>
<evidence type="ECO:0000256" key="7">
    <source>
        <dbReference type="ARBA" id="ARBA00023002"/>
    </source>
</evidence>
<dbReference type="PROSITE" id="PS51387">
    <property type="entry name" value="FAD_PCMH"/>
    <property type="match status" value="1"/>
</dbReference>
<dbReference type="EC" id="1.3.1.72" evidence="4"/>
<keyword evidence="5 12" id="KW-0812">Transmembrane</keyword>
<name>A0A4C1XF11_EUMVA</name>